<evidence type="ECO:0000259" key="3">
    <source>
        <dbReference type="PROSITE" id="PS51352"/>
    </source>
</evidence>
<dbReference type="GO" id="GO:0005788">
    <property type="term" value="C:endoplasmic reticulum lumen"/>
    <property type="evidence" value="ECO:0007669"/>
    <property type="project" value="TreeGrafter"/>
</dbReference>
<feature type="compositionally biased region" description="Basic residues" evidence="1">
    <location>
        <begin position="294"/>
        <end position="305"/>
    </location>
</feature>
<dbReference type="GO" id="GO:0034976">
    <property type="term" value="P:response to endoplasmic reticulum stress"/>
    <property type="evidence" value="ECO:0007669"/>
    <property type="project" value="TreeGrafter"/>
</dbReference>
<sequence>MKFLQLCLALVGLQYVTAQNFYDKNADIAELTPKTFDKVVHRTNYTTLVEFYAPWCGYCQQLKGIMKKAAKNLDGIVQVASVNCDEAKNKQLCAQYRVEGFPTLMVFRPPKFDLNKSPEDRIRLGNHASEVYKGERKLRPLVDFCVSRVKNYVNRIQRLEKLVDTLSAKPNSRLKAVLFSQKEKISPMYKSLALDWLGAIDFHVFLNSKLRDSADHLKKLPNDTKDLFLTLQETQVESELSKLVIFDTETQKHYVYDGSSFDKASLWRFLSQWAQSREGPFTKRQAYLDGVKSNSKKVRNKNKKNKAAEENPHDEL</sequence>
<feature type="signal peptide" evidence="2">
    <location>
        <begin position="1"/>
        <end position="18"/>
    </location>
</feature>
<evidence type="ECO:0000256" key="2">
    <source>
        <dbReference type="SAM" id="SignalP"/>
    </source>
</evidence>
<dbReference type="InterPro" id="IPR036249">
    <property type="entry name" value="Thioredoxin-like_sf"/>
</dbReference>
<feature type="chain" id="PRO_5009236477" evidence="2">
    <location>
        <begin position="19"/>
        <end position="316"/>
    </location>
</feature>
<dbReference type="PROSITE" id="PS00194">
    <property type="entry name" value="THIOREDOXIN_1"/>
    <property type="match status" value="1"/>
</dbReference>
<keyword evidence="2" id="KW-0732">Signal</keyword>
<reference evidence="5" key="1">
    <citation type="submission" date="2016-03" db="EMBL/GenBank/DDBJ databases">
        <authorList>
            <person name="Devillers Hugo."/>
        </authorList>
    </citation>
    <scope>NUCLEOTIDE SEQUENCE [LARGE SCALE GENOMIC DNA]</scope>
</reference>
<accession>A0A1G4KE34</accession>
<organism evidence="4 5">
    <name type="scientific">Lachancea meyersii CBS 8951</name>
    <dbReference type="NCBI Taxonomy" id="1266667"/>
    <lineage>
        <taxon>Eukaryota</taxon>
        <taxon>Fungi</taxon>
        <taxon>Dikarya</taxon>
        <taxon>Ascomycota</taxon>
        <taxon>Saccharomycotina</taxon>
        <taxon>Saccharomycetes</taxon>
        <taxon>Saccharomycetales</taxon>
        <taxon>Saccharomycetaceae</taxon>
        <taxon>Lachancea</taxon>
    </lineage>
</organism>
<protein>
    <submittedName>
        <fullName evidence="4">LAME_0H05138g1_1</fullName>
    </submittedName>
</protein>
<dbReference type="OrthoDB" id="10264505at2759"/>
<feature type="compositionally biased region" description="Basic and acidic residues" evidence="1">
    <location>
        <begin position="306"/>
        <end position="316"/>
    </location>
</feature>
<proteinExistence type="predicted"/>
<dbReference type="PROSITE" id="PS51352">
    <property type="entry name" value="THIOREDOXIN_2"/>
    <property type="match status" value="1"/>
</dbReference>
<dbReference type="Gene3D" id="3.40.30.10">
    <property type="entry name" value="Glutaredoxin"/>
    <property type="match status" value="2"/>
</dbReference>
<dbReference type="EMBL" id="LT598480">
    <property type="protein sequence ID" value="SCV02777.1"/>
    <property type="molecule type" value="Genomic_DNA"/>
</dbReference>
<dbReference type="CDD" id="cd03002">
    <property type="entry name" value="PDI_a_MPD1_like"/>
    <property type="match status" value="1"/>
</dbReference>
<dbReference type="PRINTS" id="PR00421">
    <property type="entry name" value="THIOREDOXIN"/>
</dbReference>
<dbReference type="Proteomes" id="UP000191144">
    <property type="component" value="Chromosome H"/>
</dbReference>
<evidence type="ECO:0000256" key="1">
    <source>
        <dbReference type="SAM" id="MobiDB-lite"/>
    </source>
</evidence>
<dbReference type="PANTHER" id="PTHR45815:SF3">
    <property type="entry name" value="PROTEIN DISULFIDE-ISOMERASE A6"/>
    <property type="match status" value="1"/>
</dbReference>
<dbReference type="InterPro" id="IPR017937">
    <property type="entry name" value="Thioredoxin_CS"/>
</dbReference>
<name>A0A1G4KE34_9SACH</name>
<feature type="domain" description="Thioredoxin" evidence="3">
    <location>
        <begin position="10"/>
        <end position="154"/>
    </location>
</feature>
<dbReference type="GO" id="GO:0015035">
    <property type="term" value="F:protein-disulfide reductase activity"/>
    <property type="evidence" value="ECO:0007669"/>
    <property type="project" value="TreeGrafter"/>
</dbReference>
<dbReference type="PANTHER" id="PTHR45815">
    <property type="entry name" value="PROTEIN DISULFIDE-ISOMERASE A6"/>
    <property type="match status" value="1"/>
</dbReference>
<dbReference type="SUPFAM" id="SSF52833">
    <property type="entry name" value="Thioredoxin-like"/>
    <property type="match status" value="1"/>
</dbReference>
<dbReference type="InterPro" id="IPR013766">
    <property type="entry name" value="Thioredoxin_domain"/>
</dbReference>
<keyword evidence="5" id="KW-1185">Reference proteome</keyword>
<evidence type="ECO:0000313" key="5">
    <source>
        <dbReference type="Proteomes" id="UP000191144"/>
    </source>
</evidence>
<feature type="region of interest" description="Disordered" evidence="1">
    <location>
        <begin position="292"/>
        <end position="316"/>
    </location>
</feature>
<gene>
    <name evidence="4" type="ORF">LAME_0H05138G</name>
</gene>
<dbReference type="AlphaFoldDB" id="A0A1G4KE34"/>
<evidence type="ECO:0000313" key="4">
    <source>
        <dbReference type="EMBL" id="SCV02777.1"/>
    </source>
</evidence>
<dbReference type="Pfam" id="PF00085">
    <property type="entry name" value="Thioredoxin"/>
    <property type="match status" value="1"/>
</dbReference>